<name>A0A2S7TXW9_9BACT</name>
<dbReference type="AlphaFoldDB" id="A0A2S7TXW9"/>
<dbReference type="Proteomes" id="UP000239907">
    <property type="component" value="Unassembled WGS sequence"/>
</dbReference>
<protein>
    <recommendedName>
        <fullName evidence="3">HMA domain-containing protein</fullName>
    </recommendedName>
</protein>
<reference evidence="1 2" key="1">
    <citation type="submission" date="2016-12" db="EMBL/GenBank/DDBJ databases">
        <title>Study of bacterial adaptation to deep sea.</title>
        <authorList>
            <person name="Song J."/>
            <person name="Yoshizawa S."/>
            <person name="Kogure K."/>
        </authorList>
    </citation>
    <scope>NUCLEOTIDE SEQUENCE [LARGE SCALE GENOMIC DNA]</scope>
    <source>
        <strain evidence="1 2">SAORIC-165</strain>
    </source>
</reference>
<proteinExistence type="predicted"/>
<evidence type="ECO:0000313" key="2">
    <source>
        <dbReference type="Proteomes" id="UP000239907"/>
    </source>
</evidence>
<evidence type="ECO:0000313" key="1">
    <source>
        <dbReference type="EMBL" id="PQJ27588.1"/>
    </source>
</evidence>
<dbReference type="EMBL" id="MQWA01000001">
    <property type="protein sequence ID" value="PQJ27588.1"/>
    <property type="molecule type" value="Genomic_DNA"/>
</dbReference>
<comment type="caution">
    <text evidence="1">The sequence shown here is derived from an EMBL/GenBank/DDBJ whole genome shotgun (WGS) entry which is preliminary data.</text>
</comment>
<evidence type="ECO:0008006" key="3">
    <source>
        <dbReference type="Google" id="ProtNLM"/>
    </source>
</evidence>
<sequence>MQSALNSVKGVSSAKCGAKTGNKAEAVVSAEASVKIADLITALKAKGYTATEKTAKKKDA</sequence>
<organism evidence="1 2">
    <name type="scientific">Rubritalea profundi</name>
    <dbReference type="NCBI Taxonomy" id="1658618"/>
    <lineage>
        <taxon>Bacteria</taxon>
        <taxon>Pseudomonadati</taxon>
        <taxon>Verrucomicrobiota</taxon>
        <taxon>Verrucomicrobiia</taxon>
        <taxon>Verrucomicrobiales</taxon>
        <taxon>Rubritaleaceae</taxon>
        <taxon>Rubritalea</taxon>
    </lineage>
</organism>
<accession>A0A2S7TXW9</accession>
<gene>
    <name evidence="1" type="ORF">BSZ32_03155</name>
</gene>
<keyword evidence="2" id="KW-1185">Reference proteome</keyword>